<dbReference type="Gene3D" id="1.10.239.10">
    <property type="entry name" value="Elicitin domain"/>
    <property type="match status" value="1"/>
</dbReference>
<feature type="region of interest" description="Disordered" evidence="7">
    <location>
        <begin position="109"/>
        <end position="138"/>
    </location>
</feature>
<proteinExistence type="inferred from homology"/>
<evidence type="ECO:0000256" key="8">
    <source>
        <dbReference type="SAM" id="Phobius"/>
    </source>
</evidence>
<evidence type="ECO:0000256" key="4">
    <source>
        <dbReference type="ARBA" id="ARBA00022978"/>
    </source>
</evidence>
<dbReference type="OrthoDB" id="115918at2759"/>
<keyword evidence="8" id="KW-1133">Transmembrane helix</keyword>
<comment type="subcellular location">
    <subcellularLocation>
        <location evidence="1 6">Secreted</location>
    </subcellularLocation>
</comment>
<accession>A0A225W0Z1</accession>
<evidence type="ECO:0000256" key="7">
    <source>
        <dbReference type="SAM" id="MobiDB-lite"/>
    </source>
</evidence>
<evidence type="ECO:0000256" key="9">
    <source>
        <dbReference type="SAM" id="SignalP"/>
    </source>
</evidence>
<comment type="similarity">
    <text evidence="2 6">Belongs to the elicitin family.</text>
</comment>
<keyword evidence="8" id="KW-0812">Transmembrane</keyword>
<evidence type="ECO:0000313" key="11">
    <source>
        <dbReference type="Proteomes" id="UP000198211"/>
    </source>
</evidence>
<evidence type="ECO:0000256" key="2">
    <source>
        <dbReference type="ARBA" id="ARBA00009544"/>
    </source>
</evidence>
<dbReference type="SMART" id="SM01187">
    <property type="entry name" value="Elicitin"/>
    <property type="match status" value="1"/>
</dbReference>
<dbReference type="InterPro" id="IPR002200">
    <property type="entry name" value="Elicitin"/>
</dbReference>
<reference evidence="11" key="1">
    <citation type="submission" date="2017-03" db="EMBL/GenBank/DDBJ databases">
        <title>Phytopthora megakarya and P. palmivora, two closely related causual agents of cacao black pod achieved similar genome size and gene model numbers by different mechanisms.</title>
        <authorList>
            <person name="Ali S."/>
            <person name="Shao J."/>
            <person name="Larry D.J."/>
            <person name="Kronmiller B."/>
            <person name="Shen D."/>
            <person name="Strem M.D."/>
            <person name="Melnick R.L."/>
            <person name="Guiltinan M.J."/>
            <person name="Tyler B.M."/>
            <person name="Meinhardt L.W."/>
            <person name="Bailey B.A."/>
        </authorList>
    </citation>
    <scope>NUCLEOTIDE SEQUENCE [LARGE SCALE GENOMIC DNA]</scope>
    <source>
        <strain evidence="11">zdho120</strain>
    </source>
</reference>
<feature type="signal peptide" evidence="9">
    <location>
        <begin position="1"/>
        <end position="22"/>
    </location>
</feature>
<evidence type="ECO:0000256" key="6">
    <source>
        <dbReference type="RuleBase" id="RU368111"/>
    </source>
</evidence>
<feature type="chain" id="PRO_5012262734" description="Elicitin" evidence="9">
    <location>
        <begin position="23"/>
        <end position="163"/>
    </location>
</feature>
<evidence type="ECO:0000256" key="1">
    <source>
        <dbReference type="ARBA" id="ARBA00004613"/>
    </source>
</evidence>
<evidence type="ECO:0000256" key="5">
    <source>
        <dbReference type="ARBA" id="ARBA00023157"/>
    </source>
</evidence>
<feature type="transmembrane region" description="Helical" evidence="8">
    <location>
        <begin position="141"/>
        <end position="162"/>
    </location>
</feature>
<organism evidence="10 11">
    <name type="scientific">Phytophthora megakarya</name>
    <dbReference type="NCBI Taxonomy" id="4795"/>
    <lineage>
        <taxon>Eukaryota</taxon>
        <taxon>Sar</taxon>
        <taxon>Stramenopiles</taxon>
        <taxon>Oomycota</taxon>
        <taxon>Peronosporomycetes</taxon>
        <taxon>Peronosporales</taxon>
        <taxon>Peronosporaceae</taxon>
        <taxon>Phytophthora</taxon>
    </lineage>
</organism>
<keyword evidence="3 6" id="KW-0964">Secreted</keyword>
<keyword evidence="8" id="KW-0472">Membrane</keyword>
<protein>
    <recommendedName>
        <fullName evidence="6">Elicitin</fullName>
    </recommendedName>
</protein>
<evidence type="ECO:0000313" key="10">
    <source>
        <dbReference type="EMBL" id="OWZ10677.1"/>
    </source>
</evidence>
<keyword evidence="5 6" id="KW-1015">Disulfide bond</keyword>
<evidence type="ECO:0000256" key="3">
    <source>
        <dbReference type="ARBA" id="ARBA00022525"/>
    </source>
</evidence>
<dbReference type="Proteomes" id="UP000198211">
    <property type="component" value="Unassembled WGS sequence"/>
</dbReference>
<dbReference type="SUPFAM" id="SSF48647">
    <property type="entry name" value="Fungal elicitin"/>
    <property type="match status" value="1"/>
</dbReference>
<dbReference type="GO" id="GO:0052040">
    <property type="term" value="P:symbiont-mediated perturbation of host programmed cell death"/>
    <property type="evidence" value="ECO:0007669"/>
    <property type="project" value="UniProtKB-UniRule"/>
</dbReference>
<sequence>MDLSRFLVFLLSTLVFVHSASAEDCTMEQLSLLASNTHVAACSKALGFSEILSLAALSKAQVKMFCANSACMQLYNDVLKMDMGDCTIPAAGAQVQRDIVDPVTKACGSSGSTSSASSSTGSTAAEVGSGSSSSTSSGSTISISIAFVYFIGATVSVLLQWIH</sequence>
<keyword evidence="9" id="KW-0732">Signal</keyword>
<dbReference type="Pfam" id="PF00964">
    <property type="entry name" value="Elicitin"/>
    <property type="match status" value="1"/>
</dbReference>
<gene>
    <name evidence="10" type="ORF">PHMEG_00016438</name>
</gene>
<dbReference type="InterPro" id="IPR036470">
    <property type="entry name" value="Elicitin_sf"/>
</dbReference>
<dbReference type="GO" id="GO:0005576">
    <property type="term" value="C:extracellular region"/>
    <property type="evidence" value="ECO:0007669"/>
    <property type="project" value="UniProtKB-SubCell"/>
</dbReference>
<name>A0A225W0Z1_9STRA</name>
<dbReference type="EMBL" id="NBNE01002372">
    <property type="protein sequence ID" value="OWZ10677.1"/>
    <property type="molecule type" value="Genomic_DNA"/>
</dbReference>
<keyword evidence="11" id="KW-1185">Reference proteome</keyword>
<comment type="function">
    <text evidence="6">Induces local and distal defense responses (incompatible hypersensitive reaction) in plants from the solanaceae and cruciferae families. Elicits leaf necrosis and causes the accumulation of pathogenesis-related proteins. Might interact with the lipidic molecules of the plasma membrane.</text>
</comment>
<comment type="caution">
    <text evidence="10">The sequence shown here is derived from an EMBL/GenBank/DDBJ whole genome shotgun (WGS) entry which is preliminary data.</text>
</comment>
<dbReference type="AlphaFoldDB" id="A0A225W0Z1"/>
<keyword evidence="4 6" id="KW-0928">Hypersensitive response elicitation</keyword>